<sequence>MVLLGADHSVPAEQIDPHAVYEHNCAGCHAPHASDLVETLLDAGQDPLVIKRTGQPLVGFLRSGHGRANPAEIDALIALFTRIQLSDGLFRTKCRICHVRAKETARLKLVIRDDRLVGRYTGRDIETFLHNHGRLAPQEIPVMLDALRQHVLTRPVT</sequence>
<dbReference type="Proteomes" id="UP000325134">
    <property type="component" value="Unassembled WGS sequence"/>
</dbReference>
<reference evidence="1 2" key="1">
    <citation type="submission" date="2016-11" db="EMBL/GenBank/DDBJ databases">
        <authorList>
            <person name="Varghese N."/>
            <person name="Submissions S."/>
        </authorList>
    </citation>
    <scope>NUCLEOTIDE SEQUENCE [LARGE SCALE GENOMIC DNA]</scope>
    <source>
        <strain evidence="1 2">DSM 29341</strain>
    </source>
</reference>
<dbReference type="OrthoDB" id="7303372at2"/>
<organism evidence="1 2">
    <name type="scientific">Ruegeria intermedia</name>
    <dbReference type="NCBI Taxonomy" id="996115"/>
    <lineage>
        <taxon>Bacteria</taxon>
        <taxon>Pseudomonadati</taxon>
        <taxon>Pseudomonadota</taxon>
        <taxon>Alphaproteobacteria</taxon>
        <taxon>Rhodobacterales</taxon>
        <taxon>Roseobacteraceae</taxon>
        <taxon>Ruegeria</taxon>
    </lineage>
</organism>
<accession>A0A1M4TM86</accession>
<proteinExistence type="predicted"/>
<evidence type="ECO:0008006" key="3">
    <source>
        <dbReference type="Google" id="ProtNLM"/>
    </source>
</evidence>
<dbReference type="RefSeq" id="WP_149774565.1">
    <property type="nucleotide sequence ID" value="NZ_FQVK01000002.1"/>
</dbReference>
<dbReference type="AlphaFoldDB" id="A0A1M4TM86"/>
<keyword evidence="2" id="KW-1185">Reference proteome</keyword>
<evidence type="ECO:0000313" key="2">
    <source>
        <dbReference type="Proteomes" id="UP000325134"/>
    </source>
</evidence>
<name>A0A1M4TM86_9RHOB</name>
<protein>
    <recommendedName>
        <fullName evidence="3">Cytochrome c domain-containing protein</fullName>
    </recommendedName>
</protein>
<evidence type="ECO:0000313" key="1">
    <source>
        <dbReference type="EMBL" id="SHE45612.1"/>
    </source>
</evidence>
<gene>
    <name evidence="1" type="ORF">SAMN05444279_102245</name>
</gene>
<dbReference type="EMBL" id="FQVK01000002">
    <property type="protein sequence ID" value="SHE45612.1"/>
    <property type="molecule type" value="Genomic_DNA"/>
</dbReference>